<dbReference type="PANTHER" id="PTHR21373:SF0">
    <property type="entry name" value="N-ALPHA-ACETYLTRANSFERASE 35, NATC AUXILIARY SUBUNIT"/>
    <property type="match status" value="1"/>
</dbReference>
<reference evidence="1" key="1">
    <citation type="submission" date="2006-10" db="EMBL/GenBank/DDBJ databases">
        <authorList>
            <person name="Amadeo P."/>
            <person name="Zhao Q."/>
            <person name="Wortman J."/>
            <person name="Fraser-Liggett C."/>
            <person name="Carlton J."/>
        </authorList>
    </citation>
    <scope>NUCLEOTIDE SEQUENCE</scope>
    <source>
        <strain evidence="1">G3</strain>
    </source>
</reference>
<reference evidence="1" key="2">
    <citation type="journal article" date="2007" name="Science">
        <title>Draft genome sequence of the sexually transmitted pathogen Trichomonas vaginalis.</title>
        <authorList>
            <person name="Carlton J.M."/>
            <person name="Hirt R.P."/>
            <person name="Silva J.C."/>
            <person name="Delcher A.L."/>
            <person name="Schatz M."/>
            <person name="Zhao Q."/>
            <person name="Wortman J.R."/>
            <person name="Bidwell S.L."/>
            <person name="Alsmark U.C.M."/>
            <person name="Besteiro S."/>
            <person name="Sicheritz-Ponten T."/>
            <person name="Noel C.J."/>
            <person name="Dacks J.B."/>
            <person name="Foster P.G."/>
            <person name="Simillion C."/>
            <person name="Van de Peer Y."/>
            <person name="Miranda-Saavedra D."/>
            <person name="Barton G.J."/>
            <person name="Westrop G.D."/>
            <person name="Mueller S."/>
            <person name="Dessi D."/>
            <person name="Fiori P.L."/>
            <person name="Ren Q."/>
            <person name="Paulsen I."/>
            <person name="Zhang H."/>
            <person name="Bastida-Corcuera F.D."/>
            <person name="Simoes-Barbosa A."/>
            <person name="Brown M.T."/>
            <person name="Hayes R.D."/>
            <person name="Mukherjee M."/>
            <person name="Okumura C.Y."/>
            <person name="Schneider R."/>
            <person name="Smith A.J."/>
            <person name="Vanacova S."/>
            <person name="Villalvazo M."/>
            <person name="Haas B.J."/>
            <person name="Pertea M."/>
            <person name="Feldblyum T.V."/>
            <person name="Utterback T.R."/>
            <person name="Shu C.L."/>
            <person name="Osoegawa K."/>
            <person name="de Jong P.J."/>
            <person name="Hrdy I."/>
            <person name="Horvathova L."/>
            <person name="Zubacova Z."/>
            <person name="Dolezal P."/>
            <person name="Malik S.B."/>
            <person name="Logsdon J.M. Jr."/>
            <person name="Henze K."/>
            <person name="Gupta A."/>
            <person name="Wang C.C."/>
            <person name="Dunne R.L."/>
            <person name="Upcroft J.A."/>
            <person name="Upcroft P."/>
            <person name="White O."/>
            <person name="Salzberg S.L."/>
            <person name="Tang P."/>
            <person name="Chiu C.-H."/>
            <person name="Lee Y.-S."/>
            <person name="Embley T.M."/>
            <person name="Coombs G.H."/>
            <person name="Mottram J.C."/>
            <person name="Tachezy J."/>
            <person name="Fraser-Liggett C.M."/>
            <person name="Johnson P.J."/>
        </authorList>
    </citation>
    <scope>NUCLEOTIDE SEQUENCE [LARGE SCALE GENOMIC DNA]</scope>
    <source>
        <strain evidence="1">G3</strain>
    </source>
</reference>
<dbReference type="EMBL" id="DS113251">
    <property type="protein sequence ID" value="EAY15766.1"/>
    <property type="molecule type" value="Genomic_DNA"/>
</dbReference>
<sequence length="635" mass="73178">MSPFMNWAELDLGLFKTCQDSMIYQDFLFTDGMNSESSMTSLEVNMPRIDNHLLTKGLFSVSDVLKSGAIVPNKDITMSQIREVCGKLFDLQTTRLQGHSILQTTMISIYTNKQFTIENELLNHIVSAFVVALRAIESISEKVLTNPNSYWAMTNKYVSKLREVNKVETLEFLTKYKAEHPEDSDLIDCALFEIDFADYIFNYPNEPVPKLPNYIKESSEIGIYPQLFFRDLSIHSPPSHVDILTHEKAIEIFQDFLKSLNEIHEIKECTTIEEIVDLTIDWSKKNQNCLNFLIILFIRRIVQSEGTIFNKHNISTFLTSDLSRYHVPKSIFSHKDYPNISKNMFIFLESFLKCASGPFAYAHAVLSKYIFNIWVQIGRSFISLEQLASATWKYPITGNKEYDGVIKTAMILWTTKISIKLTHFFVYTGFQVDVYNDNDHATMATILRTCAKDAAIIYERETVLKAVYTANEHRSGKSKKVDASRYIVVMPEIALWRAKASYFEACFNLSRWAYKKDIFVGVNKGKFFNFGKTYQERVMHPDQVFALEFPTESQFLEEFNFDNVSEDQLKNIAIAKFNEAKKFLSDAIILYGKTPDRLDFLRDIITSSSVLLGYKDGMHVKVIYKDLGLMSFALE</sequence>
<dbReference type="VEuPathDB" id="TrichDB:TVAG_188170"/>
<keyword evidence="2" id="KW-1185">Reference proteome</keyword>
<dbReference type="RefSeq" id="XP_001327989.1">
    <property type="nucleotide sequence ID" value="XM_001327954.1"/>
</dbReference>
<dbReference type="KEGG" id="tva:4773773"/>
<accession>A2DV39</accession>
<gene>
    <name evidence="1" type="ORF">TVAG_188170</name>
</gene>
<dbReference type="InParanoid" id="A2DV39"/>
<evidence type="ECO:0000313" key="1">
    <source>
        <dbReference type="EMBL" id="EAY15766.1"/>
    </source>
</evidence>
<name>A2DV39_TRIV3</name>
<dbReference type="OrthoDB" id="10580536at2759"/>
<dbReference type="PANTHER" id="PTHR21373">
    <property type="entry name" value="GLUCOSE REPRESSIBLE PROTEIN MAK10"/>
    <property type="match status" value="1"/>
</dbReference>
<dbReference type="VEuPathDB" id="TrichDB:TVAGG3_0940890"/>
<protein>
    <submittedName>
        <fullName evidence="1">Uncharacterized protein</fullName>
    </submittedName>
</protein>
<proteinExistence type="predicted"/>
<dbReference type="Proteomes" id="UP000001542">
    <property type="component" value="Unassembled WGS sequence"/>
</dbReference>
<dbReference type="GO" id="GO:0031417">
    <property type="term" value="C:NatC complex"/>
    <property type="evidence" value="ECO:0000318"/>
    <property type="project" value="GO_Central"/>
</dbReference>
<dbReference type="InterPro" id="IPR007244">
    <property type="entry name" value="Naa35_N"/>
</dbReference>
<organism evidence="1 2">
    <name type="scientific">Trichomonas vaginalis (strain ATCC PRA-98 / G3)</name>
    <dbReference type="NCBI Taxonomy" id="412133"/>
    <lineage>
        <taxon>Eukaryota</taxon>
        <taxon>Metamonada</taxon>
        <taxon>Parabasalia</taxon>
        <taxon>Trichomonadida</taxon>
        <taxon>Trichomonadidae</taxon>
        <taxon>Trichomonas</taxon>
    </lineage>
</organism>
<evidence type="ECO:0000313" key="2">
    <source>
        <dbReference type="Proteomes" id="UP000001542"/>
    </source>
</evidence>
<dbReference type="AlphaFoldDB" id="A2DV39"/>